<evidence type="ECO:0000256" key="9">
    <source>
        <dbReference type="ARBA" id="ARBA00023180"/>
    </source>
</evidence>
<dbReference type="GO" id="GO:0042765">
    <property type="term" value="C:GPI-anchor transamidase complex"/>
    <property type="evidence" value="ECO:0007669"/>
    <property type="project" value="InterPro"/>
</dbReference>
<dbReference type="AlphaFoldDB" id="A0AAV8Z438"/>
<feature type="transmembrane region" description="Helical" evidence="10">
    <location>
        <begin position="330"/>
        <end position="351"/>
    </location>
</feature>
<evidence type="ECO:0000256" key="6">
    <source>
        <dbReference type="ARBA" id="ARBA00022824"/>
    </source>
</evidence>
<dbReference type="PANTHER" id="PTHR21072">
    <property type="entry name" value="GPI TRANSAMIDASE COMPONENT PIG-S"/>
    <property type="match status" value="1"/>
</dbReference>
<dbReference type="EMBL" id="JAPWTK010000015">
    <property type="protein sequence ID" value="KAJ8958943.1"/>
    <property type="molecule type" value="Genomic_DNA"/>
</dbReference>
<keyword evidence="9" id="KW-0325">Glycoprotein</keyword>
<evidence type="ECO:0000256" key="4">
    <source>
        <dbReference type="ARBA" id="ARBA00022502"/>
    </source>
</evidence>
<evidence type="ECO:0000256" key="5">
    <source>
        <dbReference type="ARBA" id="ARBA00022692"/>
    </source>
</evidence>
<organism evidence="11 12">
    <name type="scientific">Aromia moschata</name>
    <dbReference type="NCBI Taxonomy" id="1265417"/>
    <lineage>
        <taxon>Eukaryota</taxon>
        <taxon>Metazoa</taxon>
        <taxon>Ecdysozoa</taxon>
        <taxon>Arthropoda</taxon>
        <taxon>Hexapoda</taxon>
        <taxon>Insecta</taxon>
        <taxon>Pterygota</taxon>
        <taxon>Neoptera</taxon>
        <taxon>Endopterygota</taxon>
        <taxon>Coleoptera</taxon>
        <taxon>Polyphaga</taxon>
        <taxon>Cucujiformia</taxon>
        <taxon>Chrysomeloidea</taxon>
        <taxon>Cerambycidae</taxon>
        <taxon>Cerambycinae</taxon>
        <taxon>Callichromatini</taxon>
        <taxon>Aromia</taxon>
    </lineage>
</organism>
<dbReference type="PANTHER" id="PTHR21072:SF13">
    <property type="entry name" value="GPI TRANSAMIDASE COMPONENT PIG-S"/>
    <property type="match status" value="1"/>
</dbReference>
<comment type="pathway">
    <text evidence="2">Glycolipid biosynthesis; glycosylphosphatidylinositol-anchor biosynthesis.</text>
</comment>
<feature type="transmembrane region" description="Helical" evidence="10">
    <location>
        <begin position="12"/>
        <end position="29"/>
    </location>
</feature>
<dbReference type="Proteomes" id="UP001162162">
    <property type="component" value="Unassembled WGS sequence"/>
</dbReference>
<keyword evidence="4" id="KW-0337">GPI-anchor biosynthesis</keyword>
<evidence type="ECO:0000256" key="7">
    <source>
        <dbReference type="ARBA" id="ARBA00022989"/>
    </source>
</evidence>
<gene>
    <name evidence="11" type="ORF">NQ318_019713</name>
</gene>
<comment type="similarity">
    <text evidence="3">Belongs to the PIGS family.</text>
</comment>
<accession>A0AAV8Z438</accession>
<protein>
    <recommendedName>
        <fullName evidence="13">GPI transamidase component PIG-S</fullName>
    </recommendedName>
</protein>
<comment type="caution">
    <text evidence="11">The sequence shown here is derived from an EMBL/GenBank/DDBJ whole genome shotgun (WGS) entry which is preliminary data.</text>
</comment>
<proteinExistence type="inferred from homology"/>
<evidence type="ECO:0000256" key="2">
    <source>
        <dbReference type="ARBA" id="ARBA00004687"/>
    </source>
</evidence>
<evidence type="ECO:0000256" key="8">
    <source>
        <dbReference type="ARBA" id="ARBA00023136"/>
    </source>
</evidence>
<evidence type="ECO:0000256" key="1">
    <source>
        <dbReference type="ARBA" id="ARBA00004477"/>
    </source>
</evidence>
<keyword evidence="8 10" id="KW-0472">Membrane</keyword>
<evidence type="ECO:0000256" key="3">
    <source>
        <dbReference type="ARBA" id="ARBA00005316"/>
    </source>
</evidence>
<sequence length="366" mass="42022">EKEADYRIYSVLSYFVVLVIIGFPVWWYTTRVYRANLPIDEMYKGVYSNRANKEFGIPLSLEYDILVSFVHPDPASLTIDVSGREIDRNLQPFLKILSSVTNFIVKSQWLYLTDLGVFPQKILDHYALRENQLPHIISPLETKLWSHLSPRPTLNLVVYFPQCSTPLYIYNDKNEQVKTNAFLSPTWGGIYIVNPDNSSCEAKVFQPNIQQIVSTFVTQLQHLFKMSGLSEDNVRELKIKKAEEMLDSTRRTLKSLAQLLSEINSIVISDEVGEKISIAVENADQAETFLKNGDVDNGLRHAKVAFSHSEEAFSDPSLLALLYFPQDQKYAVYIPLFLPIMIPVFMSLTLVKKWHASHRLKRLKVD</sequence>
<dbReference type="InterPro" id="IPR019540">
    <property type="entry name" value="PtdIno-glycan_biosynth_class_S"/>
</dbReference>
<name>A0AAV8Z438_9CUCU</name>
<feature type="non-terminal residue" evidence="11">
    <location>
        <position position="1"/>
    </location>
</feature>
<dbReference type="GO" id="GO:0016255">
    <property type="term" value="P:attachment of GPI anchor to protein"/>
    <property type="evidence" value="ECO:0007669"/>
    <property type="project" value="InterPro"/>
</dbReference>
<keyword evidence="5 10" id="KW-0812">Transmembrane</keyword>
<reference evidence="11" key="1">
    <citation type="journal article" date="2023" name="Insect Mol. Biol.">
        <title>Genome sequencing provides insights into the evolution of gene families encoding plant cell wall-degrading enzymes in longhorned beetles.</title>
        <authorList>
            <person name="Shin N.R."/>
            <person name="Okamura Y."/>
            <person name="Kirsch R."/>
            <person name="Pauchet Y."/>
        </authorList>
    </citation>
    <scope>NUCLEOTIDE SEQUENCE</scope>
    <source>
        <strain evidence="11">AMC_N1</strain>
    </source>
</reference>
<keyword evidence="12" id="KW-1185">Reference proteome</keyword>
<evidence type="ECO:0000313" key="11">
    <source>
        <dbReference type="EMBL" id="KAJ8958943.1"/>
    </source>
</evidence>
<comment type="subcellular location">
    <subcellularLocation>
        <location evidence="1">Endoplasmic reticulum membrane</location>
        <topology evidence="1">Multi-pass membrane protein</topology>
    </subcellularLocation>
</comment>
<evidence type="ECO:0008006" key="13">
    <source>
        <dbReference type="Google" id="ProtNLM"/>
    </source>
</evidence>
<evidence type="ECO:0000313" key="12">
    <source>
        <dbReference type="Proteomes" id="UP001162162"/>
    </source>
</evidence>
<evidence type="ECO:0000256" key="10">
    <source>
        <dbReference type="SAM" id="Phobius"/>
    </source>
</evidence>
<keyword evidence="7 10" id="KW-1133">Transmembrane helix</keyword>
<dbReference type="GO" id="GO:0006506">
    <property type="term" value="P:GPI anchor biosynthetic process"/>
    <property type="evidence" value="ECO:0007669"/>
    <property type="project" value="UniProtKB-KW"/>
</dbReference>
<keyword evidence="6" id="KW-0256">Endoplasmic reticulum</keyword>
<dbReference type="Pfam" id="PF10510">
    <property type="entry name" value="PIG-S"/>
    <property type="match status" value="2"/>
</dbReference>